<evidence type="ECO:0000313" key="1">
    <source>
        <dbReference type="EMBL" id="KAH3802725.1"/>
    </source>
</evidence>
<protein>
    <submittedName>
        <fullName evidence="1">Uncharacterized protein</fullName>
    </submittedName>
</protein>
<proteinExistence type="predicted"/>
<accession>A0A9D4FUC0</accession>
<dbReference type="Proteomes" id="UP000828390">
    <property type="component" value="Unassembled WGS sequence"/>
</dbReference>
<evidence type="ECO:0000313" key="2">
    <source>
        <dbReference type="Proteomes" id="UP000828390"/>
    </source>
</evidence>
<organism evidence="1 2">
    <name type="scientific">Dreissena polymorpha</name>
    <name type="common">Zebra mussel</name>
    <name type="synonym">Mytilus polymorpha</name>
    <dbReference type="NCBI Taxonomy" id="45954"/>
    <lineage>
        <taxon>Eukaryota</taxon>
        <taxon>Metazoa</taxon>
        <taxon>Spiralia</taxon>
        <taxon>Lophotrochozoa</taxon>
        <taxon>Mollusca</taxon>
        <taxon>Bivalvia</taxon>
        <taxon>Autobranchia</taxon>
        <taxon>Heteroconchia</taxon>
        <taxon>Euheterodonta</taxon>
        <taxon>Imparidentia</taxon>
        <taxon>Neoheterodontei</taxon>
        <taxon>Myida</taxon>
        <taxon>Dreissenoidea</taxon>
        <taxon>Dreissenidae</taxon>
        <taxon>Dreissena</taxon>
    </lineage>
</organism>
<comment type="caution">
    <text evidence="1">The sequence shown here is derived from an EMBL/GenBank/DDBJ whole genome shotgun (WGS) entry which is preliminary data.</text>
</comment>
<dbReference type="AlphaFoldDB" id="A0A9D4FUC0"/>
<gene>
    <name evidence="1" type="ORF">DPMN_156405</name>
</gene>
<dbReference type="Gene3D" id="3.30.70.2330">
    <property type="match status" value="1"/>
</dbReference>
<reference evidence="1" key="1">
    <citation type="journal article" date="2019" name="bioRxiv">
        <title>The Genome of the Zebra Mussel, Dreissena polymorpha: A Resource for Invasive Species Research.</title>
        <authorList>
            <person name="McCartney M.A."/>
            <person name="Auch B."/>
            <person name="Kono T."/>
            <person name="Mallez S."/>
            <person name="Zhang Y."/>
            <person name="Obille A."/>
            <person name="Becker A."/>
            <person name="Abrahante J.E."/>
            <person name="Garbe J."/>
            <person name="Badalamenti J.P."/>
            <person name="Herman A."/>
            <person name="Mangelson H."/>
            <person name="Liachko I."/>
            <person name="Sullivan S."/>
            <person name="Sone E.D."/>
            <person name="Koren S."/>
            <person name="Silverstein K.A.T."/>
            <person name="Beckman K.B."/>
            <person name="Gohl D.M."/>
        </authorList>
    </citation>
    <scope>NUCLEOTIDE SEQUENCE</scope>
    <source>
        <strain evidence="1">Duluth1</strain>
        <tissue evidence="1">Whole animal</tissue>
    </source>
</reference>
<keyword evidence="2" id="KW-1185">Reference proteome</keyword>
<dbReference type="EMBL" id="JAIWYP010000007">
    <property type="protein sequence ID" value="KAH3802725.1"/>
    <property type="molecule type" value="Genomic_DNA"/>
</dbReference>
<reference evidence="1" key="2">
    <citation type="submission" date="2020-11" db="EMBL/GenBank/DDBJ databases">
        <authorList>
            <person name="McCartney M.A."/>
            <person name="Auch B."/>
            <person name="Kono T."/>
            <person name="Mallez S."/>
            <person name="Becker A."/>
            <person name="Gohl D.M."/>
            <person name="Silverstein K.A.T."/>
            <person name="Koren S."/>
            <person name="Bechman K.B."/>
            <person name="Herman A."/>
            <person name="Abrahante J.E."/>
            <person name="Garbe J."/>
        </authorList>
    </citation>
    <scope>NUCLEOTIDE SEQUENCE</scope>
    <source>
        <strain evidence="1">Duluth1</strain>
        <tissue evidence="1">Whole animal</tissue>
    </source>
</reference>
<name>A0A9D4FUC0_DREPO</name>
<sequence>MHRWASSELEIGTPFFCCWEPKNPVDKNVIKVYSDAAFHRQLCYVRKEDAIKLGNVFRFVDDAFYFKEKDRPSKFGRKGPMQRCSVGLKVKDCYVNSAREDLSHCFAI</sequence>